<reference evidence="1 2" key="1">
    <citation type="journal article" date="2023" name="Sci. Data">
        <title>Genome assembly of the Korean intertidal mud-creeper Batillaria attramentaria.</title>
        <authorList>
            <person name="Patra A.K."/>
            <person name="Ho P.T."/>
            <person name="Jun S."/>
            <person name="Lee S.J."/>
            <person name="Kim Y."/>
            <person name="Won Y.J."/>
        </authorList>
    </citation>
    <scope>NUCLEOTIDE SEQUENCE [LARGE SCALE GENOMIC DNA]</scope>
    <source>
        <strain evidence="1">Wonlab-2016</strain>
    </source>
</reference>
<proteinExistence type="predicted"/>
<protein>
    <submittedName>
        <fullName evidence="1">Uncharacterized protein</fullName>
    </submittedName>
</protein>
<name>A0ABD0JPU7_9CAEN</name>
<evidence type="ECO:0000313" key="1">
    <source>
        <dbReference type="EMBL" id="KAK7476755.1"/>
    </source>
</evidence>
<keyword evidence="2" id="KW-1185">Reference proteome</keyword>
<dbReference type="AlphaFoldDB" id="A0ABD0JPU7"/>
<feature type="non-terminal residue" evidence="1">
    <location>
        <position position="1"/>
    </location>
</feature>
<organism evidence="1 2">
    <name type="scientific">Batillaria attramentaria</name>
    <dbReference type="NCBI Taxonomy" id="370345"/>
    <lineage>
        <taxon>Eukaryota</taxon>
        <taxon>Metazoa</taxon>
        <taxon>Spiralia</taxon>
        <taxon>Lophotrochozoa</taxon>
        <taxon>Mollusca</taxon>
        <taxon>Gastropoda</taxon>
        <taxon>Caenogastropoda</taxon>
        <taxon>Sorbeoconcha</taxon>
        <taxon>Cerithioidea</taxon>
        <taxon>Batillariidae</taxon>
        <taxon>Batillaria</taxon>
    </lineage>
</organism>
<evidence type="ECO:0000313" key="2">
    <source>
        <dbReference type="Proteomes" id="UP001519460"/>
    </source>
</evidence>
<dbReference type="Proteomes" id="UP001519460">
    <property type="component" value="Unassembled WGS sequence"/>
</dbReference>
<comment type="caution">
    <text evidence="1">The sequence shown here is derived from an EMBL/GenBank/DDBJ whole genome shotgun (WGS) entry which is preliminary data.</text>
</comment>
<dbReference type="EMBL" id="JACVVK020000366">
    <property type="protein sequence ID" value="KAK7476755.1"/>
    <property type="molecule type" value="Genomic_DNA"/>
</dbReference>
<gene>
    <name evidence="1" type="ORF">BaRGS_00031982</name>
</gene>
<sequence length="79" mass="8894">GTHFVPYVTQETPWNWKSNVVVDMTSLFRNQLWTAVADVRRSTSHASCHAQKCDRSSEVALLRHECGQGFNSSSALCRP</sequence>
<accession>A0ABD0JPU7</accession>